<gene>
    <name evidence="7" type="ORF">SAMN02745910_04338</name>
</gene>
<keyword evidence="4" id="KW-0418">Kinase</keyword>
<dbReference type="CDD" id="cd01166">
    <property type="entry name" value="KdgK"/>
    <property type="match status" value="1"/>
</dbReference>
<dbReference type="InterPro" id="IPR002173">
    <property type="entry name" value="Carboh/pur_kinase_PfkB_CS"/>
</dbReference>
<evidence type="ECO:0000256" key="1">
    <source>
        <dbReference type="ARBA" id="ARBA00010688"/>
    </source>
</evidence>
<accession>A0A1I6BWA4</accession>
<keyword evidence="3" id="KW-0547">Nucleotide-binding</keyword>
<dbReference type="InterPro" id="IPR011611">
    <property type="entry name" value="PfkB_dom"/>
</dbReference>
<evidence type="ECO:0000256" key="5">
    <source>
        <dbReference type="ARBA" id="ARBA00022840"/>
    </source>
</evidence>
<evidence type="ECO:0000259" key="6">
    <source>
        <dbReference type="Pfam" id="PF00294"/>
    </source>
</evidence>
<dbReference type="Proteomes" id="UP000182762">
    <property type="component" value="Unassembled WGS sequence"/>
</dbReference>
<comment type="similarity">
    <text evidence="1">Belongs to the carbohydrate kinase PfkB family.</text>
</comment>
<feature type="domain" description="Carbohydrate kinase PfkB" evidence="6">
    <location>
        <begin position="3"/>
        <end position="302"/>
    </location>
</feature>
<keyword evidence="2" id="KW-0808">Transferase</keyword>
<evidence type="ECO:0000313" key="7">
    <source>
        <dbReference type="EMBL" id="SFQ85212.1"/>
    </source>
</evidence>
<dbReference type="EMBL" id="FOXX01000015">
    <property type="protein sequence ID" value="SFQ85212.1"/>
    <property type="molecule type" value="Genomic_DNA"/>
</dbReference>
<evidence type="ECO:0000313" key="8">
    <source>
        <dbReference type="Proteomes" id="UP000182762"/>
    </source>
</evidence>
<evidence type="ECO:0000256" key="4">
    <source>
        <dbReference type="ARBA" id="ARBA00022777"/>
    </source>
</evidence>
<dbReference type="PANTHER" id="PTHR43085:SF1">
    <property type="entry name" value="PSEUDOURIDINE KINASE-RELATED"/>
    <property type="match status" value="1"/>
</dbReference>
<name>A0A1I6BWA4_9BACI</name>
<proteinExistence type="inferred from homology"/>
<dbReference type="Pfam" id="PF00294">
    <property type="entry name" value="PfkB"/>
    <property type="match status" value="1"/>
</dbReference>
<dbReference type="Gene3D" id="3.40.1190.20">
    <property type="match status" value="1"/>
</dbReference>
<dbReference type="InterPro" id="IPR029056">
    <property type="entry name" value="Ribokinase-like"/>
</dbReference>
<comment type="caution">
    <text evidence="7">The sequence shown here is derived from an EMBL/GenBank/DDBJ whole genome shotgun (WGS) entry which is preliminary data.</text>
</comment>
<evidence type="ECO:0000256" key="3">
    <source>
        <dbReference type="ARBA" id="ARBA00022741"/>
    </source>
</evidence>
<keyword evidence="8" id="KW-1185">Reference proteome</keyword>
<organism evidence="7 8">
    <name type="scientific">Priestia endophytica DSM 13796</name>
    <dbReference type="NCBI Taxonomy" id="1121089"/>
    <lineage>
        <taxon>Bacteria</taxon>
        <taxon>Bacillati</taxon>
        <taxon>Bacillota</taxon>
        <taxon>Bacilli</taxon>
        <taxon>Bacillales</taxon>
        <taxon>Bacillaceae</taxon>
        <taxon>Priestia</taxon>
    </lineage>
</organism>
<dbReference type="PROSITE" id="PS00584">
    <property type="entry name" value="PFKB_KINASES_2"/>
    <property type="match status" value="1"/>
</dbReference>
<dbReference type="SUPFAM" id="SSF53613">
    <property type="entry name" value="Ribokinase-like"/>
    <property type="match status" value="1"/>
</dbReference>
<dbReference type="InterPro" id="IPR050306">
    <property type="entry name" value="PfkB_Carbo_kinase"/>
</dbReference>
<sequence length="318" mass="34928">MKMSRILTVGEPMALFVAEKEGPLEDVEYFSRHVAGAEVNFSIGMARLDHSVTYITKLGKDPFGTYIEKFLKHNGINTSLIQYEQQYSTGMQWKQKVKSGDPDVFSARKNSAASHMDTDTLKNLDLASFDHLHLTGIPPALSLGCREMVFELIKSAKAKGVQISYDTNLRYGLWDSQDEMIKIINELAFQADIIFPGIEEGRILTGKENEQDIANFYHQEGVQTVVIKLGPKGAFTSSQGKSFYIDGFPVKEVVDTVGAGDAFAVGVVSALLEEQPLDEAIKRGTVTGALAVMSSGDNEGLPYRGELDKVMKDSLAQS</sequence>
<keyword evidence="5" id="KW-0067">ATP-binding</keyword>
<evidence type="ECO:0000256" key="2">
    <source>
        <dbReference type="ARBA" id="ARBA00022679"/>
    </source>
</evidence>
<protein>
    <submittedName>
        <fullName evidence="7">2-dehydro-3-deoxygluconokinase</fullName>
    </submittedName>
</protein>
<reference evidence="7 8" key="1">
    <citation type="submission" date="2016-10" db="EMBL/GenBank/DDBJ databases">
        <authorList>
            <person name="Varghese N."/>
            <person name="Submissions S."/>
        </authorList>
    </citation>
    <scope>NUCLEOTIDE SEQUENCE [LARGE SCALE GENOMIC DNA]</scope>
    <source>
        <strain evidence="7 8">DSM 13796</strain>
    </source>
</reference>
<dbReference type="PANTHER" id="PTHR43085">
    <property type="entry name" value="HEXOKINASE FAMILY MEMBER"/>
    <property type="match status" value="1"/>
</dbReference>